<dbReference type="EMBL" id="JAVLVU010000001">
    <property type="protein sequence ID" value="MDT3402273.1"/>
    <property type="molecule type" value="Genomic_DNA"/>
</dbReference>
<keyword evidence="3" id="KW-1185">Reference proteome</keyword>
<organism evidence="2 3">
    <name type="scientific">Mucilaginibacter terrae</name>
    <dbReference type="NCBI Taxonomy" id="1955052"/>
    <lineage>
        <taxon>Bacteria</taxon>
        <taxon>Pseudomonadati</taxon>
        <taxon>Bacteroidota</taxon>
        <taxon>Sphingobacteriia</taxon>
        <taxon>Sphingobacteriales</taxon>
        <taxon>Sphingobacteriaceae</taxon>
        <taxon>Mucilaginibacter</taxon>
    </lineage>
</organism>
<dbReference type="RefSeq" id="WP_311948594.1">
    <property type="nucleotide sequence ID" value="NZ_JAVLVU010000001.1"/>
</dbReference>
<proteinExistence type="predicted"/>
<gene>
    <name evidence="2" type="ORF">QE417_001345</name>
</gene>
<sequence length="123" mass="13924">MVAVIHASSSLRNILNYNEQKVKAGVALCLEAGLYPKEAAQLTFAQKLSRLEKLTELNQRTRVNSVHISLNFDPSENLEEAKLKAIAQEYLERIGFAGQPYLLYQHSDSGHPPFAYRNDEYQT</sequence>
<dbReference type="Proteomes" id="UP001258315">
    <property type="component" value="Unassembled WGS sequence"/>
</dbReference>
<reference evidence="3" key="1">
    <citation type="submission" date="2023-07" db="EMBL/GenBank/DDBJ databases">
        <title>Functional and genomic diversity of the sorghum phyllosphere microbiome.</title>
        <authorList>
            <person name="Shade A."/>
        </authorList>
    </citation>
    <scope>NUCLEOTIDE SEQUENCE [LARGE SCALE GENOMIC DNA]</scope>
    <source>
        <strain evidence="3">SORGH_AS_0422</strain>
    </source>
</reference>
<evidence type="ECO:0000259" key="1">
    <source>
        <dbReference type="Pfam" id="PF03432"/>
    </source>
</evidence>
<dbReference type="InterPro" id="IPR005094">
    <property type="entry name" value="Endonuclease_MobA/VirD2"/>
</dbReference>
<evidence type="ECO:0000313" key="3">
    <source>
        <dbReference type="Proteomes" id="UP001258315"/>
    </source>
</evidence>
<name>A0ABU3GR63_9SPHI</name>
<protein>
    <recommendedName>
        <fullName evidence="1">MobA/VirD2-like nuclease domain-containing protein</fullName>
    </recommendedName>
</protein>
<comment type="caution">
    <text evidence="2">The sequence shown here is derived from an EMBL/GenBank/DDBJ whole genome shotgun (WGS) entry which is preliminary data.</text>
</comment>
<evidence type="ECO:0000313" key="2">
    <source>
        <dbReference type="EMBL" id="MDT3402273.1"/>
    </source>
</evidence>
<accession>A0ABU3GR63</accession>
<feature type="domain" description="MobA/VirD2-like nuclease" evidence="1">
    <location>
        <begin position="41"/>
        <end position="112"/>
    </location>
</feature>
<dbReference type="Pfam" id="PF03432">
    <property type="entry name" value="Relaxase"/>
    <property type="match status" value="1"/>
</dbReference>